<dbReference type="VEuPathDB" id="TriTrypDB:TvY486_0802420"/>
<dbReference type="GO" id="GO:0008017">
    <property type="term" value="F:microtubule binding"/>
    <property type="evidence" value="ECO:0007669"/>
    <property type="project" value="InterPro"/>
</dbReference>
<name>G0U0N4_TRYVY</name>
<dbReference type="AlphaFoldDB" id="G0U0N4"/>
<evidence type="ECO:0000313" key="1">
    <source>
        <dbReference type="EMBL" id="CCC49633.1"/>
    </source>
</evidence>
<dbReference type="Gene3D" id="1.10.418.10">
    <property type="entry name" value="Calponin-like domain"/>
    <property type="match status" value="2"/>
</dbReference>
<evidence type="ECO:0008006" key="2">
    <source>
        <dbReference type="Google" id="ProtNLM"/>
    </source>
</evidence>
<accession>G0U0N4</accession>
<dbReference type="InterPro" id="IPR036872">
    <property type="entry name" value="CH_dom_sf"/>
</dbReference>
<dbReference type="SUPFAM" id="SSF47576">
    <property type="entry name" value="Calponin-homology domain, CH-domain"/>
    <property type="match status" value="1"/>
</dbReference>
<sequence length="417" mass="47223">MNSTSNNLLGRTALLQWVNNVCSTQYPSIESLRDGVAYCTIIEAVLCRVTDNCVLLSSSEAEDFNLRAQHASYLLSRLQWEVTLLTCRNAAPSSDSIQEHSICRKNFNILQFMIRDCLPPGFFIEINVARLSSGMLQDHLRLLRWIHDFVRRMLDKYSKLAIRRRLRDEHSLGSVEGVRMTRALMLHRKMVRDKYIALGSKSTVANKSGSKEVAGSSTCSRLTSIRRGNTNMTLKDSFLSPSNAVKSLEVEISPGYCGGVDLTNFDKEKKIIGSQKLNSLYKSIELHAIQSHAQKISFRTSYEYTEVVNEIIKEIQSFEVFVGIVCDCLKQSFVTRRHFVDVSTSYLQFSSTDLIATEAPHISIKNARFLKKRDTLRQTIKLIQDVVNCFESLLNSESEVAREIPLLAGLVECLNQM</sequence>
<dbReference type="PANTHER" id="PTHR10623">
    <property type="entry name" value="MICROTUBULE-ASSOCIATED PROTEIN RP/EB FAMILY MEMBER"/>
    <property type="match status" value="1"/>
</dbReference>
<dbReference type="InterPro" id="IPR027328">
    <property type="entry name" value="MAPRE"/>
</dbReference>
<organism evidence="1">
    <name type="scientific">Trypanosoma vivax (strain Y486)</name>
    <dbReference type="NCBI Taxonomy" id="1055687"/>
    <lineage>
        <taxon>Eukaryota</taxon>
        <taxon>Discoba</taxon>
        <taxon>Euglenozoa</taxon>
        <taxon>Kinetoplastea</taxon>
        <taxon>Metakinetoplastina</taxon>
        <taxon>Trypanosomatida</taxon>
        <taxon>Trypanosomatidae</taxon>
        <taxon>Trypanosoma</taxon>
        <taxon>Duttonella</taxon>
    </lineage>
</organism>
<dbReference type="EMBL" id="HE573024">
    <property type="protein sequence ID" value="CCC49633.1"/>
    <property type="molecule type" value="Genomic_DNA"/>
</dbReference>
<proteinExistence type="predicted"/>
<protein>
    <recommendedName>
        <fullName evidence="2">Calponin-homology (CH) domain-containing protein</fullName>
    </recommendedName>
</protein>
<reference evidence="1" key="1">
    <citation type="journal article" date="2012" name="Proc. Natl. Acad. Sci. U.S.A.">
        <title>Antigenic diversity is generated by distinct evolutionary mechanisms in African trypanosome species.</title>
        <authorList>
            <person name="Jackson A.P."/>
            <person name="Berry A."/>
            <person name="Aslett M."/>
            <person name="Allison H.C."/>
            <person name="Burton P."/>
            <person name="Vavrova-Anderson J."/>
            <person name="Brown R."/>
            <person name="Browne H."/>
            <person name="Corton N."/>
            <person name="Hauser H."/>
            <person name="Gamble J."/>
            <person name="Gilderthorp R."/>
            <person name="Marcello L."/>
            <person name="McQuillan J."/>
            <person name="Otto T.D."/>
            <person name="Quail M.A."/>
            <person name="Sanders M.J."/>
            <person name="van Tonder A."/>
            <person name="Ginger M.L."/>
            <person name="Field M.C."/>
            <person name="Barry J.D."/>
            <person name="Hertz-Fowler C."/>
            <person name="Berriman M."/>
        </authorList>
    </citation>
    <scope>NUCLEOTIDE SEQUENCE</scope>
    <source>
        <strain evidence="1">Y486</strain>
    </source>
</reference>
<gene>
    <name evidence="1" type="ORF">TVY486_0802420</name>
</gene>